<dbReference type="AlphaFoldDB" id="A0A192A7M1"/>
<organism evidence="1 2">
    <name type="scientific">Ralstonia insidiosa</name>
    <dbReference type="NCBI Taxonomy" id="190721"/>
    <lineage>
        <taxon>Bacteria</taxon>
        <taxon>Pseudomonadati</taxon>
        <taxon>Pseudomonadota</taxon>
        <taxon>Betaproteobacteria</taxon>
        <taxon>Burkholderiales</taxon>
        <taxon>Burkholderiaceae</taxon>
        <taxon>Ralstonia</taxon>
    </lineage>
</organism>
<evidence type="ECO:0000313" key="2">
    <source>
        <dbReference type="Proteomes" id="UP000078572"/>
    </source>
</evidence>
<dbReference type="RefSeq" id="WP_024979482.1">
    <property type="nucleotide sequence ID" value="NZ_CP016024.1"/>
</dbReference>
<evidence type="ECO:0000313" key="1">
    <source>
        <dbReference type="EMBL" id="ANJ76261.1"/>
    </source>
</evidence>
<sequence length="86" mass="9197">MKAKELRALIEGIADDQDIELCIETDEMQLWSGQIESASLQAGETGNPCVVVQCGDDEVNAADAGPPYGNAENDQVEVVVRAPDIH</sequence>
<protein>
    <submittedName>
        <fullName evidence="1">Uncharacterized protein</fullName>
    </submittedName>
</protein>
<dbReference type="EMBL" id="CP016024">
    <property type="protein sequence ID" value="ANJ76261.1"/>
    <property type="molecule type" value="Genomic_DNA"/>
</dbReference>
<gene>
    <name evidence="1" type="ORF">A9Y76_27010</name>
</gene>
<name>A0A192A7M1_9RALS</name>
<keyword evidence="1" id="KW-0614">Plasmid</keyword>
<proteinExistence type="predicted"/>
<dbReference type="GeneID" id="61529696"/>
<dbReference type="Proteomes" id="UP000078572">
    <property type="component" value="Plasmid pRI-1"/>
</dbReference>
<geneLocation type="plasmid" evidence="2">
    <name>pri-1</name>
</geneLocation>
<dbReference type="OrthoDB" id="9864377at2"/>
<keyword evidence="2" id="KW-1185">Reference proteome</keyword>
<accession>A0A192A7M1</accession>
<reference evidence="2" key="1">
    <citation type="submission" date="2016-06" db="EMBL/GenBank/DDBJ databases">
        <authorList>
            <person name="Xu Y."/>
            <person name="Nagy A."/>
            <person name="Yan X."/>
            <person name="Kim S.W."/>
            <person name="Haley B."/>
            <person name="Liu N.T."/>
            <person name="Nou X."/>
        </authorList>
    </citation>
    <scope>NUCLEOTIDE SEQUENCE [LARGE SCALE GENOMIC DNA]</scope>
    <source>
        <strain evidence="2">ATCC 49129</strain>
        <plasmid evidence="2">pri-1</plasmid>
    </source>
</reference>